<dbReference type="EMBL" id="CP031188">
    <property type="protein sequence ID" value="AXG75245.1"/>
    <property type="molecule type" value="Genomic_DNA"/>
</dbReference>
<dbReference type="GO" id="GO:0020037">
    <property type="term" value="F:heme binding"/>
    <property type="evidence" value="ECO:0007669"/>
    <property type="project" value="InterPro"/>
</dbReference>
<dbReference type="PROSITE" id="PS51257">
    <property type="entry name" value="PROKAR_LIPOPROTEIN"/>
    <property type="match status" value="1"/>
</dbReference>
<protein>
    <submittedName>
        <fullName evidence="1">Cytochrome c</fullName>
    </submittedName>
</protein>
<sequence>MKAKYRILAIGVMILLYSCDSTTYEELEADVMIEEEITYDAHIKSVIDNNCIVCHSEGGLSSFRPLTNYMEVKDAVETTNLLDRIQRQNGEEGQMPKTGRMTMSNIDLILEWANNGLPEN</sequence>
<gene>
    <name evidence="1" type="ORF">DVK85_07340</name>
</gene>
<name>A0A345HF85_9FLAO</name>
<dbReference type="SUPFAM" id="SSF46626">
    <property type="entry name" value="Cytochrome c"/>
    <property type="match status" value="1"/>
</dbReference>
<reference evidence="1 2" key="1">
    <citation type="submission" date="2018-07" db="EMBL/GenBank/DDBJ databases">
        <title>Complete genome sequence of Flavobacterium arcticum type strain SM1502T.</title>
        <authorList>
            <person name="Li Y."/>
            <person name="Li D.-D."/>
        </authorList>
    </citation>
    <scope>NUCLEOTIDE SEQUENCE [LARGE SCALE GENOMIC DNA]</scope>
    <source>
        <strain evidence="1 2">SM1502</strain>
    </source>
</reference>
<dbReference type="InterPro" id="IPR036909">
    <property type="entry name" value="Cyt_c-like_dom_sf"/>
</dbReference>
<organism evidence="1 2">
    <name type="scientific">Flavobacterium arcticum</name>
    <dbReference type="NCBI Taxonomy" id="1784713"/>
    <lineage>
        <taxon>Bacteria</taxon>
        <taxon>Pseudomonadati</taxon>
        <taxon>Bacteroidota</taxon>
        <taxon>Flavobacteriia</taxon>
        <taxon>Flavobacteriales</taxon>
        <taxon>Flavobacteriaceae</taxon>
        <taxon>Flavobacterium</taxon>
    </lineage>
</organism>
<dbReference type="GO" id="GO:0009055">
    <property type="term" value="F:electron transfer activity"/>
    <property type="evidence" value="ECO:0007669"/>
    <property type="project" value="InterPro"/>
</dbReference>
<dbReference type="AlphaFoldDB" id="A0A345HF85"/>
<dbReference type="KEGG" id="fat:DVK85_07340"/>
<evidence type="ECO:0000313" key="1">
    <source>
        <dbReference type="EMBL" id="AXG75245.1"/>
    </source>
</evidence>
<dbReference type="OrthoDB" id="9786191at2"/>
<keyword evidence="2" id="KW-1185">Reference proteome</keyword>
<accession>A0A345HF85</accession>
<proteinExistence type="predicted"/>
<evidence type="ECO:0000313" key="2">
    <source>
        <dbReference type="Proteomes" id="UP000253951"/>
    </source>
</evidence>
<dbReference type="Proteomes" id="UP000253951">
    <property type="component" value="Chromosome"/>
</dbReference>